<proteinExistence type="predicted"/>
<comment type="caution">
    <text evidence="1">The sequence shown here is derived from an EMBL/GenBank/DDBJ whole genome shotgun (WGS) entry which is preliminary data.</text>
</comment>
<name>A0A0F9QV68_9ZZZZ</name>
<sequence length="247" mass="26658">MASREKIQEWATQAGVRLSDVQYLNGKPVVLRRCGRCSGTGYVWATHVDGGRCFACGGAKGRYIGLQGLAASARARGRRETKFIAANHKGSPERLEKRRVAAQAARSFLAEHVGLASVLAASGRGILRSFAQQLAARGSLSEKQVAAAFKVAADVAAALPVIEVPEGRQTVEGEIISVKEYFNSYTGGTDLKMLVLDPRGFKVFGSIPRSIIMDAERGAKVRFTARLEAKELGFGFFKRPTQAEVIE</sequence>
<organism evidence="1">
    <name type="scientific">marine sediment metagenome</name>
    <dbReference type="NCBI Taxonomy" id="412755"/>
    <lineage>
        <taxon>unclassified sequences</taxon>
        <taxon>metagenomes</taxon>
        <taxon>ecological metagenomes</taxon>
    </lineage>
</organism>
<evidence type="ECO:0000313" key="1">
    <source>
        <dbReference type="EMBL" id="KKN46309.1"/>
    </source>
</evidence>
<accession>A0A0F9QV68</accession>
<dbReference type="EMBL" id="LAZR01001337">
    <property type="protein sequence ID" value="KKN46309.1"/>
    <property type="molecule type" value="Genomic_DNA"/>
</dbReference>
<reference evidence="1" key="1">
    <citation type="journal article" date="2015" name="Nature">
        <title>Complex archaea that bridge the gap between prokaryotes and eukaryotes.</title>
        <authorList>
            <person name="Spang A."/>
            <person name="Saw J.H."/>
            <person name="Jorgensen S.L."/>
            <person name="Zaremba-Niedzwiedzka K."/>
            <person name="Martijn J."/>
            <person name="Lind A.E."/>
            <person name="van Eijk R."/>
            <person name="Schleper C."/>
            <person name="Guy L."/>
            <person name="Ettema T.J."/>
        </authorList>
    </citation>
    <scope>NUCLEOTIDE SEQUENCE</scope>
</reference>
<dbReference type="AlphaFoldDB" id="A0A0F9QV68"/>
<gene>
    <name evidence="1" type="ORF">LCGC14_0674260</name>
</gene>
<protein>
    <submittedName>
        <fullName evidence="1">Uncharacterized protein</fullName>
    </submittedName>
</protein>